<dbReference type="Proteomes" id="UP000409147">
    <property type="component" value="Unassembled WGS sequence"/>
</dbReference>
<gene>
    <name evidence="2" type="ORF">ROSSTS7063_01890</name>
</gene>
<evidence type="ECO:0000313" key="3">
    <source>
        <dbReference type="Proteomes" id="UP000409147"/>
    </source>
</evidence>
<dbReference type="Pfam" id="PF24703">
    <property type="entry name" value="DUF7666"/>
    <property type="match status" value="1"/>
</dbReference>
<sequence>MFALKDADFADIIGQYLANLANTGLALSGDQVFPWVLEYYAKDDEKEIAEKEQEEKKKIQKDLKCRGFQFQEYGINETEKANCRQNGFHCAENPLDCLCYYPNWKNSVYYIVDASGDLDEDGEDSKISCTKMRLLKKIELRSLLLHGAAYMAKYQNRKWTYHVAKENGTSCNGFCIVRGKGPKAKGQKGDLLLLLKEQPGNSQILEIGVICIDGQNYPEEAWIDVTGKLVDL</sequence>
<accession>A0A564TQ65</accession>
<dbReference type="EMBL" id="CABHNB010000028">
    <property type="protein sequence ID" value="VUX09362.1"/>
    <property type="molecule type" value="Genomic_DNA"/>
</dbReference>
<keyword evidence="3" id="KW-1185">Reference proteome</keyword>
<dbReference type="RefSeq" id="WP_243127986.1">
    <property type="nucleotide sequence ID" value="NZ_CABHNB010000028.1"/>
</dbReference>
<evidence type="ECO:0000259" key="1">
    <source>
        <dbReference type="Pfam" id="PF24703"/>
    </source>
</evidence>
<feature type="domain" description="DUF7666" evidence="1">
    <location>
        <begin position="57"/>
        <end position="145"/>
    </location>
</feature>
<evidence type="ECO:0000313" key="2">
    <source>
        <dbReference type="EMBL" id="VUX09362.1"/>
    </source>
</evidence>
<name>A0A564TQ65_9FIRM</name>
<protein>
    <recommendedName>
        <fullName evidence="1">DUF7666 domain-containing protein</fullName>
    </recommendedName>
</protein>
<dbReference type="AlphaFoldDB" id="A0A564TQ65"/>
<reference evidence="2 3" key="1">
    <citation type="submission" date="2019-07" db="EMBL/GenBank/DDBJ databases">
        <authorList>
            <person name="Hibberd C M."/>
            <person name="Gehrig L. J."/>
            <person name="Chang H.-W."/>
            <person name="Venkatesh S."/>
        </authorList>
    </citation>
    <scope>NUCLEOTIDE SEQUENCE [LARGE SCALE GENOMIC DNA]</scope>
    <source>
        <strain evidence="2">Ruminococcus_obeum_SSTS_Bg7063</strain>
    </source>
</reference>
<dbReference type="InterPro" id="IPR056083">
    <property type="entry name" value="DUF7666"/>
</dbReference>
<organism evidence="2 3">
    <name type="scientific">Blautia obeum</name>
    <dbReference type="NCBI Taxonomy" id="40520"/>
    <lineage>
        <taxon>Bacteria</taxon>
        <taxon>Bacillati</taxon>
        <taxon>Bacillota</taxon>
        <taxon>Clostridia</taxon>
        <taxon>Lachnospirales</taxon>
        <taxon>Lachnospiraceae</taxon>
        <taxon>Blautia</taxon>
    </lineage>
</organism>
<proteinExistence type="predicted"/>